<dbReference type="Gene3D" id="3.30.450.40">
    <property type="match status" value="1"/>
</dbReference>
<dbReference type="Pfam" id="PF03861">
    <property type="entry name" value="ANTAR"/>
    <property type="match status" value="1"/>
</dbReference>
<evidence type="ECO:0000313" key="7">
    <source>
        <dbReference type="Proteomes" id="UP000199323"/>
    </source>
</evidence>
<dbReference type="GO" id="GO:0016301">
    <property type="term" value="F:kinase activity"/>
    <property type="evidence" value="ECO:0007669"/>
    <property type="project" value="UniProtKB-KW"/>
</dbReference>
<dbReference type="InterPro" id="IPR011006">
    <property type="entry name" value="CheY-like_superfamily"/>
</dbReference>
<dbReference type="EMBL" id="FONG01000022">
    <property type="protein sequence ID" value="SFF64261.1"/>
    <property type="molecule type" value="Genomic_DNA"/>
</dbReference>
<dbReference type="InterPro" id="IPR003018">
    <property type="entry name" value="GAF"/>
</dbReference>
<dbReference type="STRING" id="380248.SAMN05216251_12298"/>
<dbReference type="PROSITE" id="PS50921">
    <property type="entry name" value="ANTAR"/>
    <property type="match status" value="1"/>
</dbReference>
<dbReference type="OrthoDB" id="3683444at2"/>
<sequence>MTYTPSGADHPAGRTPGAELGAAFVAVADTLDGDRRAGAGDGGAGDVLVARCVAVLEVAAAGLLLADGAADGTAEAVAASDETVRVLVGKEGPGRECHRAGIPIGTGALERAAPRWPDFAAAARTAGYGAAFAVPMRWRDETIGALVLFRTESGPLPDGTAELAQALADVTTIGVLQRRARRQREQLADQLQTALESRVLVEQAKGLLAERWQVSVDAAFTALRRHARARRIRLSDLAQGLLDHTVDPSDLQDGAP</sequence>
<dbReference type="Pfam" id="PF01590">
    <property type="entry name" value="GAF"/>
    <property type="match status" value="1"/>
</dbReference>
<accession>A0A1I2KGM6</accession>
<dbReference type="InterPro" id="IPR005561">
    <property type="entry name" value="ANTAR"/>
</dbReference>
<dbReference type="PIRSF" id="PIRSF036625">
    <property type="entry name" value="GAF_ANTAR"/>
    <property type="match status" value="1"/>
</dbReference>
<organism evidence="6 7">
    <name type="scientific">Actinacidiphila alni</name>
    <dbReference type="NCBI Taxonomy" id="380248"/>
    <lineage>
        <taxon>Bacteria</taxon>
        <taxon>Bacillati</taxon>
        <taxon>Actinomycetota</taxon>
        <taxon>Actinomycetes</taxon>
        <taxon>Kitasatosporales</taxon>
        <taxon>Streptomycetaceae</taxon>
        <taxon>Actinacidiphila</taxon>
    </lineage>
</organism>
<keyword evidence="7" id="KW-1185">Reference proteome</keyword>
<dbReference type="SMART" id="SM01012">
    <property type="entry name" value="ANTAR"/>
    <property type="match status" value="1"/>
</dbReference>
<dbReference type="InterPro" id="IPR029016">
    <property type="entry name" value="GAF-like_dom_sf"/>
</dbReference>
<keyword evidence="2" id="KW-0418">Kinase</keyword>
<dbReference type="AlphaFoldDB" id="A0A1I2KGM6"/>
<name>A0A1I2KGM6_9ACTN</name>
<reference evidence="6 7" key="1">
    <citation type="submission" date="2016-10" db="EMBL/GenBank/DDBJ databases">
        <authorList>
            <person name="de Groot N.N."/>
        </authorList>
    </citation>
    <scope>NUCLEOTIDE SEQUENCE [LARGE SCALE GENOMIC DNA]</scope>
    <source>
        <strain evidence="6 7">CGMCC 4.3510</strain>
    </source>
</reference>
<evidence type="ECO:0000256" key="4">
    <source>
        <dbReference type="ARBA" id="ARBA00023163"/>
    </source>
</evidence>
<evidence type="ECO:0000313" key="6">
    <source>
        <dbReference type="EMBL" id="SFF64261.1"/>
    </source>
</evidence>
<dbReference type="Proteomes" id="UP000199323">
    <property type="component" value="Unassembled WGS sequence"/>
</dbReference>
<dbReference type="RefSeq" id="WP_093716704.1">
    <property type="nucleotide sequence ID" value="NZ_FONG01000022.1"/>
</dbReference>
<dbReference type="GO" id="GO:0003723">
    <property type="term" value="F:RNA binding"/>
    <property type="evidence" value="ECO:0007669"/>
    <property type="project" value="InterPro"/>
</dbReference>
<evidence type="ECO:0000256" key="2">
    <source>
        <dbReference type="ARBA" id="ARBA00022777"/>
    </source>
</evidence>
<dbReference type="Gene3D" id="1.10.10.10">
    <property type="entry name" value="Winged helix-like DNA-binding domain superfamily/Winged helix DNA-binding domain"/>
    <property type="match status" value="1"/>
</dbReference>
<evidence type="ECO:0000256" key="1">
    <source>
        <dbReference type="ARBA" id="ARBA00022679"/>
    </source>
</evidence>
<dbReference type="SUPFAM" id="SSF52172">
    <property type="entry name" value="CheY-like"/>
    <property type="match status" value="1"/>
</dbReference>
<evidence type="ECO:0000259" key="5">
    <source>
        <dbReference type="PROSITE" id="PS50921"/>
    </source>
</evidence>
<dbReference type="InterPro" id="IPR012074">
    <property type="entry name" value="GAF_ANTAR"/>
</dbReference>
<keyword evidence="4" id="KW-0804">Transcription</keyword>
<proteinExistence type="predicted"/>
<dbReference type="InterPro" id="IPR036388">
    <property type="entry name" value="WH-like_DNA-bd_sf"/>
</dbReference>
<protein>
    <submittedName>
        <fullName evidence="6">ANTAR domain-containing protein</fullName>
    </submittedName>
</protein>
<evidence type="ECO:0000256" key="3">
    <source>
        <dbReference type="ARBA" id="ARBA00023015"/>
    </source>
</evidence>
<gene>
    <name evidence="6" type="ORF">SAMN05216251_12298</name>
</gene>
<feature type="domain" description="ANTAR" evidence="5">
    <location>
        <begin position="181"/>
        <end position="242"/>
    </location>
</feature>
<dbReference type="SUPFAM" id="SSF55781">
    <property type="entry name" value="GAF domain-like"/>
    <property type="match status" value="1"/>
</dbReference>
<keyword evidence="3" id="KW-0805">Transcription regulation</keyword>
<keyword evidence="1" id="KW-0808">Transferase</keyword>